<dbReference type="AlphaFoldDB" id="A0A3A4KBX8"/>
<dbReference type="Proteomes" id="UP000266677">
    <property type="component" value="Unassembled WGS sequence"/>
</dbReference>
<dbReference type="SUPFAM" id="SSF47781">
    <property type="entry name" value="RuvA domain 2-like"/>
    <property type="match status" value="1"/>
</dbReference>
<dbReference type="GO" id="GO:0003677">
    <property type="term" value="F:DNA binding"/>
    <property type="evidence" value="ECO:0007669"/>
    <property type="project" value="UniProtKB-KW"/>
</dbReference>
<dbReference type="EMBL" id="QZFU01000041">
    <property type="protein sequence ID" value="RJO70138.1"/>
    <property type="molecule type" value="Genomic_DNA"/>
</dbReference>
<dbReference type="Pfam" id="PF10531">
    <property type="entry name" value="SLBB"/>
    <property type="match status" value="1"/>
</dbReference>
<accession>A0A3A4KBX8</accession>
<dbReference type="InterPro" id="IPR051675">
    <property type="entry name" value="Endo/Exo/Phosphatase_dom_1"/>
</dbReference>
<evidence type="ECO:0000259" key="3">
    <source>
        <dbReference type="SMART" id="SM00278"/>
    </source>
</evidence>
<dbReference type="InterPro" id="IPR003583">
    <property type="entry name" value="Hlx-hairpin-Hlx_DNA-bd_motif"/>
</dbReference>
<feature type="region of interest" description="Disordered" evidence="1">
    <location>
        <begin position="55"/>
        <end position="83"/>
    </location>
</feature>
<protein>
    <submittedName>
        <fullName evidence="4">ComEA family DNA-binding protein</fullName>
    </submittedName>
</protein>
<keyword evidence="2" id="KW-1133">Transmembrane helix</keyword>
<comment type="caution">
    <text evidence="4">The sequence shown here is derived from an EMBL/GenBank/DDBJ whole genome shotgun (WGS) entry which is preliminary data.</text>
</comment>
<organism evidence="4 5">
    <name type="scientific">Nocardia panacis</name>
    <dbReference type="NCBI Taxonomy" id="2340916"/>
    <lineage>
        <taxon>Bacteria</taxon>
        <taxon>Bacillati</taxon>
        <taxon>Actinomycetota</taxon>
        <taxon>Actinomycetes</taxon>
        <taxon>Mycobacteriales</taxon>
        <taxon>Nocardiaceae</taxon>
        <taxon>Nocardia</taxon>
    </lineage>
</organism>
<proteinExistence type="predicted"/>
<feature type="domain" description="Helix-hairpin-helix DNA-binding motif class 1" evidence="3">
    <location>
        <begin position="217"/>
        <end position="236"/>
    </location>
</feature>
<keyword evidence="4" id="KW-0238">DNA-binding</keyword>
<feature type="transmembrane region" description="Helical" evidence="2">
    <location>
        <begin position="17"/>
        <end position="37"/>
    </location>
</feature>
<dbReference type="PANTHER" id="PTHR21180:SF32">
    <property type="entry name" value="ENDONUCLEASE_EXONUCLEASE_PHOSPHATASE FAMILY DOMAIN-CONTAINING PROTEIN 1"/>
    <property type="match status" value="1"/>
</dbReference>
<keyword evidence="2" id="KW-0812">Transmembrane</keyword>
<dbReference type="OrthoDB" id="9758724at2"/>
<keyword evidence="2" id="KW-0472">Membrane</keyword>
<dbReference type="PANTHER" id="PTHR21180">
    <property type="entry name" value="ENDONUCLEASE/EXONUCLEASE/PHOSPHATASE FAMILY DOMAIN-CONTAINING PROTEIN 1"/>
    <property type="match status" value="1"/>
</dbReference>
<dbReference type="SMART" id="SM00278">
    <property type="entry name" value="HhH1"/>
    <property type="match status" value="2"/>
</dbReference>
<dbReference type="GO" id="GO:0015628">
    <property type="term" value="P:protein secretion by the type II secretion system"/>
    <property type="evidence" value="ECO:0007669"/>
    <property type="project" value="TreeGrafter"/>
</dbReference>
<feature type="region of interest" description="Disordered" evidence="1">
    <location>
        <begin position="146"/>
        <end position="175"/>
    </location>
</feature>
<evidence type="ECO:0000256" key="1">
    <source>
        <dbReference type="SAM" id="MobiDB-lite"/>
    </source>
</evidence>
<evidence type="ECO:0000256" key="2">
    <source>
        <dbReference type="SAM" id="Phobius"/>
    </source>
</evidence>
<dbReference type="GO" id="GO:0006281">
    <property type="term" value="P:DNA repair"/>
    <property type="evidence" value="ECO:0007669"/>
    <property type="project" value="InterPro"/>
</dbReference>
<dbReference type="Gene3D" id="1.10.150.320">
    <property type="entry name" value="Photosystem II 12 kDa extrinsic protein"/>
    <property type="match status" value="1"/>
</dbReference>
<evidence type="ECO:0000313" key="5">
    <source>
        <dbReference type="Proteomes" id="UP000266677"/>
    </source>
</evidence>
<dbReference type="InterPro" id="IPR019554">
    <property type="entry name" value="Soluble_ligand-bd"/>
</dbReference>
<keyword evidence="5" id="KW-1185">Reference proteome</keyword>
<sequence length="239" mass="23789">MVPERFRGTRLDPGHRGVATLAALGLAAVLVAVVLVLRDRPVAQSVPVPVAHAVTPTSQAKSASPGPAAGHTGASGAPKTPDTAPVPELVISVIGLVPRGGLLHLPAGSRVADALTAAGGTGPEADLSGLNLAQRLQDGDQIVIGPPGPTPTKPGSTTVAAGGHAPPKPGTPHSPAARVNLNTASESELDALPGIGPVTARAILTWRTAHGAFTDAAQLTEIDGIGPAKFARLRDLVSV</sequence>
<name>A0A3A4KBX8_9NOCA</name>
<dbReference type="GO" id="GO:0015627">
    <property type="term" value="C:type II protein secretion system complex"/>
    <property type="evidence" value="ECO:0007669"/>
    <property type="project" value="TreeGrafter"/>
</dbReference>
<dbReference type="InterPro" id="IPR010994">
    <property type="entry name" value="RuvA_2-like"/>
</dbReference>
<reference evidence="4 5" key="1">
    <citation type="submission" date="2018-09" db="EMBL/GenBank/DDBJ databases">
        <title>YIM PH21274 draft genome.</title>
        <authorList>
            <person name="Miao C."/>
        </authorList>
    </citation>
    <scope>NUCLEOTIDE SEQUENCE [LARGE SCALE GENOMIC DNA]</scope>
    <source>
        <strain evidence="4 5">YIM PH 21724</strain>
    </source>
</reference>
<dbReference type="Pfam" id="PF12836">
    <property type="entry name" value="HHH_3"/>
    <property type="match status" value="1"/>
</dbReference>
<evidence type="ECO:0000313" key="4">
    <source>
        <dbReference type="EMBL" id="RJO70138.1"/>
    </source>
</evidence>
<feature type="domain" description="Helix-hairpin-helix DNA-binding motif class 1" evidence="3">
    <location>
        <begin position="187"/>
        <end position="206"/>
    </location>
</feature>
<gene>
    <name evidence="4" type="ORF">D5S18_28710</name>
</gene>